<dbReference type="Proteomes" id="UP000029380">
    <property type="component" value="Unassembled WGS sequence"/>
</dbReference>
<sequence>MRESLKESLKELTALASGESNEIEVRSYNLTESPSYTGKTKLKTFVVKLVFQEQVLLIF</sequence>
<proteinExistence type="predicted"/>
<organism evidence="1 2">
    <name type="scientific">Tetragenococcus muriaticus PMC-11-5</name>
    <dbReference type="NCBI Taxonomy" id="1302649"/>
    <lineage>
        <taxon>Bacteria</taxon>
        <taxon>Bacillati</taxon>
        <taxon>Bacillota</taxon>
        <taxon>Bacilli</taxon>
        <taxon>Lactobacillales</taxon>
        <taxon>Enterococcaceae</taxon>
        <taxon>Tetragenococcus</taxon>
    </lineage>
</organism>
<name>A0A091BX08_9ENTE</name>
<gene>
    <name evidence="1" type="ORF">TMUPMC115_2546</name>
</gene>
<dbReference type="PATRIC" id="fig|1302649.3.peg.2532"/>
<comment type="caution">
    <text evidence="1">The sequence shown here is derived from an EMBL/GenBank/DDBJ whole genome shotgun (WGS) entry which is preliminary data.</text>
</comment>
<protein>
    <submittedName>
        <fullName evidence="1">Uncharacterized protein</fullName>
    </submittedName>
</protein>
<evidence type="ECO:0000313" key="1">
    <source>
        <dbReference type="EMBL" id="KFN89269.1"/>
    </source>
</evidence>
<evidence type="ECO:0000313" key="2">
    <source>
        <dbReference type="Proteomes" id="UP000029380"/>
    </source>
</evidence>
<dbReference type="EMBL" id="JPVU01000283">
    <property type="protein sequence ID" value="KFN89269.1"/>
    <property type="molecule type" value="Genomic_DNA"/>
</dbReference>
<dbReference type="AlphaFoldDB" id="A0A091BX08"/>
<reference evidence="1 2" key="1">
    <citation type="submission" date="2014-08" db="EMBL/GenBank/DDBJ databases">
        <title>Genome sequence of Tetragenococcus muriaticus.</title>
        <authorList>
            <person name="Chuea-nongthon C."/>
            <person name="Rodtong S."/>
            <person name="Yongsawatdigul J."/>
            <person name="Steele J.L."/>
            <person name="Liu X.-y."/>
            <person name="Speers J."/>
            <person name="Glasner J.D."/>
            <person name="Neeno-Eckwall E.C."/>
        </authorList>
    </citation>
    <scope>NUCLEOTIDE SEQUENCE [LARGE SCALE GENOMIC DNA]</scope>
    <source>
        <strain evidence="1 2">PMC-11-5</strain>
    </source>
</reference>
<accession>A0A091BX08</accession>